<dbReference type="Pfam" id="PF00089">
    <property type="entry name" value="Trypsin"/>
    <property type="match status" value="1"/>
</dbReference>
<keyword evidence="4 10" id="KW-0732">Signal</keyword>
<evidence type="ECO:0000313" key="15">
    <source>
        <dbReference type="Proteomes" id="UP000327044"/>
    </source>
</evidence>
<organism evidence="13">
    <name type="scientific">Photinus pyralis</name>
    <name type="common">Common eastern firefly</name>
    <name type="synonym">Lampyris pyralis</name>
    <dbReference type="NCBI Taxonomy" id="7054"/>
    <lineage>
        <taxon>Eukaryota</taxon>
        <taxon>Metazoa</taxon>
        <taxon>Ecdysozoa</taxon>
        <taxon>Arthropoda</taxon>
        <taxon>Hexapoda</taxon>
        <taxon>Insecta</taxon>
        <taxon>Pterygota</taxon>
        <taxon>Neoptera</taxon>
        <taxon>Endopterygota</taxon>
        <taxon>Coleoptera</taxon>
        <taxon>Polyphaga</taxon>
        <taxon>Elateriformia</taxon>
        <taxon>Elateroidea</taxon>
        <taxon>Lampyridae</taxon>
        <taxon>Lampyrinae</taxon>
        <taxon>Photinus</taxon>
    </lineage>
</organism>
<dbReference type="Gene3D" id="2.40.10.10">
    <property type="entry name" value="Trypsin-like serine proteases"/>
    <property type="match status" value="2"/>
</dbReference>
<evidence type="ECO:0000256" key="9">
    <source>
        <dbReference type="RuleBase" id="RU363034"/>
    </source>
</evidence>
<dbReference type="InterPro" id="IPR038565">
    <property type="entry name" value="CLIP_sf"/>
</dbReference>
<evidence type="ECO:0000256" key="3">
    <source>
        <dbReference type="ARBA" id="ARBA00022670"/>
    </source>
</evidence>
<evidence type="ECO:0000256" key="8">
    <source>
        <dbReference type="ARBA" id="ARBA00024195"/>
    </source>
</evidence>
<dbReference type="EMBL" id="GEZM01027219">
    <property type="protein sequence ID" value="JAV86801.1"/>
    <property type="molecule type" value="Transcribed_RNA"/>
</dbReference>
<evidence type="ECO:0000256" key="6">
    <source>
        <dbReference type="ARBA" id="ARBA00022825"/>
    </source>
</evidence>
<dbReference type="EC" id="3.4.21.-" evidence="9"/>
<evidence type="ECO:0000256" key="2">
    <source>
        <dbReference type="ARBA" id="ARBA00022525"/>
    </source>
</evidence>
<dbReference type="SUPFAM" id="SSF50494">
    <property type="entry name" value="Trypsin-like serine proteases"/>
    <property type="match status" value="1"/>
</dbReference>
<dbReference type="PROSITE" id="PS00134">
    <property type="entry name" value="TRYPSIN_HIS"/>
    <property type="match status" value="1"/>
</dbReference>
<dbReference type="Pfam" id="PF12032">
    <property type="entry name" value="CLIP"/>
    <property type="match status" value="1"/>
</dbReference>
<sequence length="363" mass="39981">MLNLLFVLFITFASVVLPYESGDRCITPNGELATCVPVHSCTHIFESLLSLNLEVLEFAKESQCQSNKETLICCGNATSLNLKAEFPMGRLIPNKSTCGIQDGTNRIYGGQLTTLEEFPWMALLSYIDGSEVRSFKCGGSVINSRYVLTAAHCIRINPALGISLHSVRLGEWNVTSDEDCEESGNECADLVIDLKIEKQIPHPMYSMRTGENDIGLLRLERNVEFSAYIMPICLPLNGGDKRLSNKSLVVSGWGATEYGPQSEVKLKLNVPIVSNEQCQKALGHRGTITPNQLCAGGETGRDACQGDSGGPLMSSWELQDMKTQWYLEGIVSWGSKCGVLGYPGIYTRVSKYLLWIIDNVEEF</sequence>
<dbReference type="Gene3D" id="3.30.1640.30">
    <property type="match status" value="1"/>
</dbReference>
<dbReference type="InterPro" id="IPR001314">
    <property type="entry name" value="Peptidase_S1A"/>
</dbReference>
<dbReference type="GO" id="GO:0006508">
    <property type="term" value="P:proteolysis"/>
    <property type="evidence" value="ECO:0007669"/>
    <property type="project" value="UniProtKB-KW"/>
</dbReference>
<reference evidence="13" key="1">
    <citation type="journal article" date="2016" name="Sci. Rep.">
        <title>Molecular characterization of firefly nuptial gifts: a multi-omics approach sheds light on postcopulatory sexual selection.</title>
        <authorList>
            <person name="Al-Wathiqui N."/>
            <person name="Fallon T.R."/>
            <person name="South A."/>
            <person name="Weng J.K."/>
            <person name="Lewis S.M."/>
        </authorList>
    </citation>
    <scope>NUCLEOTIDE SEQUENCE</scope>
</reference>
<dbReference type="InterPro" id="IPR018114">
    <property type="entry name" value="TRYPSIN_HIS"/>
</dbReference>
<keyword evidence="15" id="KW-1185">Reference proteome</keyword>
<dbReference type="GO" id="GO:0005576">
    <property type="term" value="C:extracellular region"/>
    <property type="evidence" value="ECO:0007669"/>
    <property type="project" value="UniProtKB-SubCell"/>
</dbReference>
<evidence type="ECO:0000256" key="4">
    <source>
        <dbReference type="ARBA" id="ARBA00022729"/>
    </source>
</evidence>
<keyword evidence="7" id="KW-1015">Disulfide bond</keyword>
<dbReference type="PANTHER" id="PTHR24256">
    <property type="entry name" value="TRYPTASE-RELATED"/>
    <property type="match status" value="1"/>
</dbReference>
<dbReference type="InterPro" id="IPR043504">
    <property type="entry name" value="Peptidase_S1_PA_chymotrypsin"/>
</dbReference>
<dbReference type="AlphaFoldDB" id="A0A1Y1MM88"/>
<dbReference type="PROSITE" id="PS50240">
    <property type="entry name" value="TRYPSIN_DOM"/>
    <property type="match status" value="1"/>
</dbReference>
<dbReference type="EMBL" id="VVIM01000002">
    <property type="protein sequence ID" value="KAB0802292.1"/>
    <property type="molecule type" value="Genomic_DNA"/>
</dbReference>
<comment type="subcellular location">
    <subcellularLocation>
        <location evidence="1 10">Secreted</location>
    </subcellularLocation>
</comment>
<dbReference type="EMBL" id="GEZM01027220">
    <property type="protein sequence ID" value="JAV86799.1"/>
    <property type="molecule type" value="Transcribed_RNA"/>
</dbReference>
<keyword evidence="2 10" id="KW-0964">Secreted</keyword>
<reference evidence="14" key="3">
    <citation type="submission" date="2019-08" db="EMBL/GenBank/DDBJ databases">
        <authorList>
            <consortium name="Photinus pyralis genome working group"/>
            <person name="Fallon T.R."/>
            <person name="Sander Lower S.E."/>
            <person name="Weng J.-K."/>
        </authorList>
    </citation>
    <scope>NUCLEOTIDE SEQUENCE</scope>
    <source>
        <strain evidence="14">1611_PpyrPB1</strain>
        <tissue evidence="14">Whole body</tissue>
    </source>
</reference>
<evidence type="ECO:0000313" key="14">
    <source>
        <dbReference type="EMBL" id="KAB0802292.1"/>
    </source>
</evidence>
<name>A0A1Y1MM88_PHOPY</name>
<dbReference type="CDD" id="cd00190">
    <property type="entry name" value="Tryp_SPc"/>
    <property type="match status" value="1"/>
</dbReference>
<protein>
    <recommendedName>
        <fullName evidence="10">CLIP domain-containing serine protease</fullName>
        <ecNumber evidence="9">3.4.21.-</ecNumber>
    </recommendedName>
</protein>
<evidence type="ECO:0000259" key="12">
    <source>
        <dbReference type="PROSITE" id="PS51888"/>
    </source>
</evidence>
<evidence type="ECO:0000313" key="13">
    <source>
        <dbReference type="EMBL" id="JAV86799.1"/>
    </source>
</evidence>
<dbReference type="OrthoDB" id="8114044at2759"/>
<dbReference type="InterPro" id="IPR001254">
    <property type="entry name" value="Trypsin_dom"/>
</dbReference>
<dbReference type="SMART" id="SM00020">
    <property type="entry name" value="Tryp_SPc"/>
    <property type="match status" value="1"/>
</dbReference>
<dbReference type="FunFam" id="2.40.10.10:FF:000015">
    <property type="entry name" value="Atrial natriuretic peptide-converting enzyme"/>
    <property type="match status" value="1"/>
</dbReference>
<proteinExistence type="inferred from homology"/>
<keyword evidence="5 9" id="KW-0378">Hydrolase</keyword>
<keyword evidence="6 9" id="KW-0720">Serine protease</keyword>
<dbReference type="InterPro" id="IPR022700">
    <property type="entry name" value="CLIP"/>
</dbReference>
<keyword evidence="3 9" id="KW-0645">Protease</keyword>
<dbReference type="InParanoid" id="A0A1Y1MM88"/>
<dbReference type="GO" id="GO:0004252">
    <property type="term" value="F:serine-type endopeptidase activity"/>
    <property type="evidence" value="ECO:0007669"/>
    <property type="project" value="UniProtKB-UniRule"/>
</dbReference>
<comment type="domain">
    <text evidence="10">The clip domain consists of 35-55 residues which are 'knitted' together usually by 3 conserved disulfide bonds forming a clip-like compact structure.</text>
</comment>
<evidence type="ECO:0000256" key="7">
    <source>
        <dbReference type="ARBA" id="ARBA00023157"/>
    </source>
</evidence>
<dbReference type="Proteomes" id="UP000327044">
    <property type="component" value="Unassembled WGS sequence"/>
</dbReference>
<feature type="chain" id="PRO_5011907484" description="CLIP domain-containing serine protease" evidence="10">
    <location>
        <begin position="19"/>
        <end position="363"/>
    </location>
</feature>
<dbReference type="InterPro" id="IPR033116">
    <property type="entry name" value="TRYPSIN_SER"/>
</dbReference>
<dbReference type="PROSITE" id="PS00135">
    <property type="entry name" value="TRYPSIN_SER"/>
    <property type="match status" value="1"/>
</dbReference>
<dbReference type="PRINTS" id="PR00722">
    <property type="entry name" value="CHYMOTRYPSIN"/>
</dbReference>
<comment type="similarity">
    <text evidence="8 10">Belongs to the peptidase S1 family. CLIP subfamily.</text>
</comment>
<feature type="domain" description="Peptidase S1" evidence="11">
    <location>
        <begin position="107"/>
        <end position="361"/>
    </location>
</feature>
<gene>
    <name evidence="14" type="ORF">PPYR_04478</name>
</gene>
<dbReference type="PROSITE" id="PS51888">
    <property type="entry name" value="CLIP"/>
    <property type="match status" value="1"/>
</dbReference>
<evidence type="ECO:0000256" key="10">
    <source>
        <dbReference type="RuleBase" id="RU366078"/>
    </source>
</evidence>
<dbReference type="InterPro" id="IPR009003">
    <property type="entry name" value="Peptidase_S1_PA"/>
</dbReference>
<accession>A0A1Y1MM88</accession>
<dbReference type="InterPro" id="IPR051487">
    <property type="entry name" value="Ser/Thr_Proteases_Immune/Dev"/>
</dbReference>
<feature type="domain" description="Clip" evidence="12">
    <location>
        <begin position="24"/>
        <end position="74"/>
    </location>
</feature>
<dbReference type="SMART" id="SM00680">
    <property type="entry name" value="CLIP"/>
    <property type="match status" value="1"/>
</dbReference>
<evidence type="ECO:0000256" key="5">
    <source>
        <dbReference type="ARBA" id="ARBA00022801"/>
    </source>
</evidence>
<reference evidence="14 15" key="2">
    <citation type="journal article" date="2018" name="Elife">
        <title>Firefly genomes illuminate parallel origins of bioluminescence in beetles.</title>
        <authorList>
            <person name="Fallon T.R."/>
            <person name="Lower S.E."/>
            <person name="Chang C.H."/>
            <person name="Bessho-Uehara M."/>
            <person name="Martin G.J."/>
            <person name="Bewick A.J."/>
            <person name="Behringer M."/>
            <person name="Debat H.J."/>
            <person name="Wong I."/>
            <person name="Day J.C."/>
            <person name="Suvorov A."/>
            <person name="Silva C.J."/>
            <person name="Stanger-Hall K.F."/>
            <person name="Hall D.W."/>
            <person name="Schmitz R.J."/>
            <person name="Nelson D.R."/>
            <person name="Lewis S.M."/>
            <person name="Shigenobu S."/>
            <person name="Bybee S.M."/>
            <person name="Larracuente A.M."/>
            <person name="Oba Y."/>
            <person name="Weng J.K."/>
        </authorList>
    </citation>
    <scope>NUCLEOTIDE SEQUENCE [LARGE SCALE GENOMIC DNA]</scope>
    <source>
        <strain evidence="14">1611_PpyrPB1</strain>
        <tissue evidence="14">Whole body</tissue>
    </source>
</reference>
<evidence type="ECO:0000256" key="1">
    <source>
        <dbReference type="ARBA" id="ARBA00004613"/>
    </source>
</evidence>
<feature type="signal peptide" evidence="10">
    <location>
        <begin position="1"/>
        <end position="18"/>
    </location>
</feature>
<evidence type="ECO:0000259" key="11">
    <source>
        <dbReference type="PROSITE" id="PS50240"/>
    </source>
</evidence>